<sequence length="144" mass="16046">MFFTVAVLGSLSNMLKTSPKSWGVPVGRRSRTKKNMTLLVWFFVLMFSSIHILPCRYTDFTQNRFPTRCVSPVPRVTSLTHMTLPICDTSCLDSKDCTLQGPSQPLGTSGLLYILYILGFLFIGLLVQAFAFVTRAMGTTARVP</sequence>
<reference evidence="2" key="1">
    <citation type="submission" date="1998-10" db="EMBL/GenBank/DDBJ databases">
        <title>Cucurbit Geminivirus in Thailand.</title>
        <authorList>
            <person name="Chiemsombat P."/>
            <person name="Kittipakorn K."/>
            <person name="Patarapuwadol S."/>
            <person name="Tantiwanich Y."/>
            <person name="Attathom S."/>
        </authorList>
    </citation>
    <scope>NUCLEOTIDE SEQUENCE</scope>
</reference>
<proteinExistence type="predicted"/>
<keyword evidence="1" id="KW-0812">Transmembrane</keyword>
<dbReference type="EMBL" id="AF102276">
    <property type="protein sequence ID" value="AAD14627.1"/>
    <property type="molecule type" value="Genomic_DNA"/>
</dbReference>
<accession>Q9YRC2</accession>
<feature type="transmembrane region" description="Helical" evidence="1">
    <location>
        <begin position="111"/>
        <end position="133"/>
    </location>
</feature>
<keyword evidence="1" id="KW-0472">Membrane</keyword>
<keyword evidence="1" id="KW-1133">Transmembrane helix</keyword>
<gene>
    <name evidence="2" type="primary">AC3</name>
</gene>
<name>Q9YRC2_9GEMI</name>
<evidence type="ECO:0000313" key="2">
    <source>
        <dbReference type="EMBL" id="AAD14627.1"/>
    </source>
</evidence>
<feature type="transmembrane region" description="Helical" evidence="1">
    <location>
        <begin position="38"/>
        <end position="54"/>
    </location>
</feature>
<organism evidence="2">
    <name type="scientific">Tomato leaf curl New Delhi virus - [Luffa]</name>
    <dbReference type="NCBI Taxonomy" id="223349"/>
    <lineage>
        <taxon>Viruses</taxon>
        <taxon>Monodnaviria</taxon>
        <taxon>Shotokuvirae</taxon>
        <taxon>Cressdnaviricota</taxon>
        <taxon>Repensiviricetes</taxon>
        <taxon>Geplafuvirales</taxon>
        <taxon>Geminiviridae</taxon>
        <taxon>Begomovirus</taxon>
        <taxon>Begomovirus solanumdelhiense</taxon>
        <taxon>Tomato leaf curl New Delhi virus</taxon>
    </lineage>
</organism>
<protein>
    <submittedName>
        <fullName evidence="2">AC3</fullName>
    </submittedName>
</protein>
<evidence type="ECO:0000256" key="1">
    <source>
        <dbReference type="SAM" id="Phobius"/>
    </source>
</evidence>